<dbReference type="InterPro" id="IPR000644">
    <property type="entry name" value="CBS_dom"/>
</dbReference>
<dbReference type="SMART" id="SM00116">
    <property type="entry name" value="CBS"/>
    <property type="match status" value="2"/>
</dbReference>
<evidence type="ECO:0000256" key="2">
    <source>
        <dbReference type="PROSITE-ProRule" id="PRU00703"/>
    </source>
</evidence>
<dbReference type="PANTHER" id="PTHR43080">
    <property type="entry name" value="CBS DOMAIN-CONTAINING PROTEIN CBSX3, MITOCHONDRIAL"/>
    <property type="match status" value="1"/>
</dbReference>
<evidence type="ECO:0000259" key="3">
    <source>
        <dbReference type="PROSITE" id="PS51371"/>
    </source>
</evidence>
<organism evidence="4 5">
    <name type="scientific">Ornatilinea apprima</name>
    <dbReference type="NCBI Taxonomy" id="1134406"/>
    <lineage>
        <taxon>Bacteria</taxon>
        <taxon>Bacillati</taxon>
        <taxon>Chloroflexota</taxon>
        <taxon>Anaerolineae</taxon>
        <taxon>Anaerolineales</taxon>
        <taxon>Anaerolineaceae</taxon>
        <taxon>Ornatilinea</taxon>
    </lineage>
</organism>
<dbReference type="Proteomes" id="UP000050417">
    <property type="component" value="Unassembled WGS sequence"/>
</dbReference>
<evidence type="ECO:0000313" key="5">
    <source>
        <dbReference type="Proteomes" id="UP000050417"/>
    </source>
</evidence>
<dbReference type="PROSITE" id="PS51371">
    <property type="entry name" value="CBS"/>
    <property type="match status" value="2"/>
</dbReference>
<proteinExistence type="predicted"/>
<dbReference type="OrthoDB" id="9790355at2"/>
<evidence type="ECO:0000313" key="4">
    <source>
        <dbReference type="EMBL" id="KPL77010.1"/>
    </source>
</evidence>
<gene>
    <name evidence="4" type="ORF">ADN00_10600</name>
</gene>
<dbReference type="RefSeq" id="WP_075062970.1">
    <property type="nucleotide sequence ID" value="NZ_LGCL01000024.1"/>
</dbReference>
<feature type="domain" description="CBS" evidence="3">
    <location>
        <begin position="95"/>
        <end position="154"/>
    </location>
</feature>
<dbReference type="SUPFAM" id="SSF54631">
    <property type="entry name" value="CBS-domain pair"/>
    <property type="match status" value="1"/>
</dbReference>
<dbReference type="Gene3D" id="3.10.580.10">
    <property type="entry name" value="CBS-domain"/>
    <property type="match status" value="1"/>
</dbReference>
<feature type="domain" description="CBS" evidence="3">
    <location>
        <begin position="8"/>
        <end position="65"/>
    </location>
</feature>
<sequence length="159" mass="17559">MNSVSKCMKRKVVCISQDAPVREAISLVVENKVGTLPVLDEAGRLVGVVKLRHLLSLAMPNFLNFMEHFEFVHGFGAIDLRMPLPEDLNRKVREIMDEPVYAEENFSLMHAAAILNQNGLKDLPVVNLEGKLIGLASHVDIGTALMKSWLNAPSNTLGK</sequence>
<keyword evidence="5" id="KW-1185">Reference proteome</keyword>
<accession>A0A0N8GN37</accession>
<keyword evidence="1 2" id="KW-0129">CBS domain</keyword>
<dbReference type="Pfam" id="PF00571">
    <property type="entry name" value="CBS"/>
    <property type="match status" value="2"/>
</dbReference>
<name>A0A0N8GN37_9CHLR</name>
<dbReference type="AlphaFoldDB" id="A0A0N8GN37"/>
<dbReference type="EMBL" id="LGCL01000024">
    <property type="protein sequence ID" value="KPL77010.1"/>
    <property type="molecule type" value="Genomic_DNA"/>
</dbReference>
<dbReference type="PANTHER" id="PTHR43080:SF2">
    <property type="entry name" value="CBS DOMAIN-CONTAINING PROTEIN"/>
    <property type="match status" value="1"/>
</dbReference>
<protein>
    <recommendedName>
        <fullName evidence="3">CBS domain-containing protein</fullName>
    </recommendedName>
</protein>
<evidence type="ECO:0000256" key="1">
    <source>
        <dbReference type="ARBA" id="ARBA00023122"/>
    </source>
</evidence>
<dbReference type="STRING" id="1134406.ADN00_10600"/>
<dbReference type="InterPro" id="IPR046342">
    <property type="entry name" value="CBS_dom_sf"/>
</dbReference>
<comment type="caution">
    <text evidence="4">The sequence shown here is derived from an EMBL/GenBank/DDBJ whole genome shotgun (WGS) entry which is preliminary data.</text>
</comment>
<dbReference type="InterPro" id="IPR051257">
    <property type="entry name" value="Diverse_CBS-Domain"/>
</dbReference>
<reference evidence="4 5" key="1">
    <citation type="submission" date="2015-07" db="EMBL/GenBank/DDBJ databases">
        <title>Genome sequence of Ornatilinea apprima DSM 23815.</title>
        <authorList>
            <person name="Hemp J."/>
            <person name="Ward L.M."/>
            <person name="Pace L.A."/>
            <person name="Fischer W.W."/>
        </authorList>
    </citation>
    <scope>NUCLEOTIDE SEQUENCE [LARGE SCALE GENOMIC DNA]</scope>
    <source>
        <strain evidence="4 5">P3M-1</strain>
    </source>
</reference>